<name>A0A5J5EVV5_9PEZI</name>
<dbReference type="OrthoDB" id="10594683at2759"/>
<feature type="region of interest" description="Disordered" evidence="2">
    <location>
        <begin position="400"/>
        <end position="456"/>
    </location>
</feature>
<organism evidence="3 4">
    <name type="scientific">Sphaerosporella brunnea</name>
    <dbReference type="NCBI Taxonomy" id="1250544"/>
    <lineage>
        <taxon>Eukaryota</taxon>
        <taxon>Fungi</taxon>
        <taxon>Dikarya</taxon>
        <taxon>Ascomycota</taxon>
        <taxon>Pezizomycotina</taxon>
        <taxon>Pezizomycetes</taxon>
        <taxon>Pezizales</taxon>
        <taxon>Pyronemataceae</taxon>
        <taxon>Sphaerosporella</taxon>
    </lineage>
</organism>
<evidence type="ECO:0000256" key="2">
    <source>
        <dbReference type="SAM" id="MobiDB-lite"/>
    </source>
</evidence>
<keyword evidence="4" id="KW-1185">Reference proteome</keyword>
<feature type="region of interest" description="Disordered" evidence="2">
    <location>
        <begin position="468"/>
        <end position="568"/>
    </location>
</feature>
<accession>A0A5J5EVV5</accession>
<comment type="caution">
    <text evidence="3">The sequence shown here is derived from an EMBL/GenBank/DDBJ whole genome shotgun (WGS) entry which is preliminary data.</text>
</comment>
<reference evidence="3 4" key="1">
    <citation type="submission" date="2019-09" db="EMBL/GenBank/DDBJ databases">
        <title>Draft genome of the ectomycorrhizal ascomycete Sphaerosporella brunnea.</title>
        <authorList>
            <consortium name="DOE Joint Genome Institute"/>
            <person name="Benucci G.M."/>
            <person name="Marozzi G."/>
            <person name="Antonielli L."/>
            <person name="Sanchez S."/>
            <person name="Marco P."/>
            <person name="Wang X."/>
            <person name="Falini L.B."/>
            <person name="Barry K."/>
            <person name="Haridas S."/>
            <person name="Lipzen A."/>
            <person name="Labutti K."/>
            <person name="Grigoriev I.V."/>
            <person name="Murat C."/>
            <person name="Martin F."/>
            <person name="Albertini E."/>
            <person name="Donnini D."/>
            <person name="Bonito G."/>
        </authorList>
    </citation>
    <scope>NUCLEOTIDE SEQUENCE [LARGE SCALE GENOMIC DNA]</scope>
    <source>
        <strain evidence="3 4">Sb_GMNB300</strain>
    </source>
</reference>
<dbReference type="Proteomes" id="UP000326924">
    <property type="component" value="Unassembled WGS sequence"/>
</dbReference>
<proteinExistence type="predicted"/>
<evidence type="ECO:0000256" key="1">
    <source>
        <dbReference type="SAM" id="Coils"/>
    </source>
</evidence>
<feature type="compositionally biased region" description="Low complexity" evidence="2">
    <location>
        <begin position="509"/>
        <end position="521"/>
    </location>
</feature>
<evidence type="ECO:0000313" key="3">
    <source>
        <dbReference type="EMBL" id="KAA8904808.1"/>
    </source>
</evidence>
<feature type="compositionally biased region" description="Basic residues" evidence="2">
    <location>
        <begin position="488"/>
        <end position="498"/>
    </location>
</feature>
<dbReference type="EMBL" id="VXIS01000104">
    <property type="protein sequence ID" value="KAA8904808.1"/>
    <property type="molecule type" value="Genomic_DNA"/>
</dbReference>
<dbReference type="AlphaFoldDB" id="A0A5J5EVV5"/>
<feature type="compositionally biased region" description="Acidic residues" evidence="2">
    <location>
        <begin position="537"/>
        <end position="552"/>
    </location>
</feature>
<feature type="compositionally biased region" description="Basic and acidic residues" evidence="2">
    <location>
        <begin position="437"/>
        <end position="446"/>
    </location>
</feature>
<protein>
    <submittedName>
        <fullName evidence="3">Uncharacterized protein</fullName>
    </submittedName>
</protein>
<gene>
    <name evidence="3" type="ORF">FN846DRAFT_20082</name>
</gene>
<dbReference type="InParanoid" id="A0A5J5EVV5"/>
<sequence>MAGFRLPLATLRQLRLQWPTQSKSPPRIAAICLLSGPALPLLGQPRYFSECVKQLAKSKKHEDEERDIFAFPLATSRRLSNYGSSRYEPESYPTTPRLKRPPIVPFERLKIGSWYEAKWYDIEEPTGLAIRRRKLAKNDTRMRWHKCMVIELIPEFKIVRFLAMTRLGGYEDPFAWAKGEGYSELEARKWIPVGNVSHYCDNMLRIPVFPWVVHGYLKINRVHEVQYSVGDDEYELRYVPDAIPRDEKTKLPVFNGDHSTVPDVTSPPWVLKYYRDLSRIWSESFYSGKPLETGMLEWKQGISAITAHFKVDGMKYWMEGPGASLIESERAKRAVTNQPLVVESDEAQEAKRKADKAAKEQRLVKQKLREELQEKRRKKVNDMLMANELAAIKRWKALAAVQAKHGKHEQQQHDKKKQSHGSKQAMARLSALRRNRREQERSMEARRKLREILAPQREEERQRLKALRQYIPPPGTPQVRAWAEKPKSPKKRKQKAVKPQKEQKPPMSAAAAAAARAAIIAHNEEFKTPIPAKKVEEEEEEDEEYYSDDDEEGPRFVSSKINQHDDGW</sequence>
<evidence type="ECO:0000313" key="4">
    <source>
        <dbReference type="Proteomes" id="UP000326924"/>
    </source>
</evidence>
<feature type="coiled-coil region" evidence="1">
    <location>
        <begin position="340"/>
        <end position="378"/>
    </location>
</feature>
<keyword evidence="1" id="KW-0175">Coiled coil</keyword>